<evidence type="ECO:0000256" key="1">
    <source>
        <dbReference type="SAM" id="Phobius"/>
    </source>
</evidence>
<evidence type="ECO:0000313" key="2">
    <source>
        <dbReference type="EMBL" id="KAL3370778.1"/>
    </source>
</evidence>
<dbReference type="EMBL" id="JBJKTR010000004">
    <property type="protein sequence ID" value="KAL3370778.1"/>
    <property type="molecule type" value="Genomic_DNA"/>
</dbReference>
<name>A0ABD2UQC7_9SOLN</name>
<accession>A0ABD2UQC7</accession>
<evidence type="ECO:0000313" key="3">
    <source>
        <dbReference type="Proteomes" id="UP001627284"/>
    </source>
</evidence>
<feature type="transmembrane region" description="Helical" evidence="1">
    <location>
        <begin position="85"/>
        <end position="108"/>
    </location>
</feature>
<reference evidence="2 3" key="1">
    <citation type="submission" date="2024-05" db="EMBL/GenBank/DDBJ databases">
        <title>De novo assembly of an allotetraploid wild potato.</title>
        <authorList>
            <person name="Hosaka A.J."/>
        </authorList>
    </citation>
    <scope>NUCLEOTIDE SEQUENCE [LARGE SCALE GENOMIC DNA]</scope>
    <source>
        <tissue evidence="2">Young leaves</tissue>
    </source>
</reference>
<gene>
    <name evidence="2" type="ORF">AABB24_007689</name>
</gene>
<keyword evidence="1" id="KW-0812">Transmembrane</keyword>
<organism evidence="2 3">
    <name type="scientific">Solanum stoloniferum</name>
    <dbReference type="NCBI Taxonomy" id="62892"/>
    <lineage>
        <taxon>Eukaryota</taxon>
        <taxon>Viridiplantae</taxon>
        <taxon>Streptophyta</taxon>
        <taxon>Embryophyta</taxon>
        <taxon>Tracheophyta</taxon>
        <taxon>Spermatophyta</taxon>
        <taxon>Magnoliopsida</taxon>
        <taxon>eudicotyledons</taxon>
        <taxon>Gunneridae</taxon>
        <taxon>Pentapetalae</taxon>
        <taxon>asterids</taxon>
        <taxon>lamiids</taxon>
        <taxon>Solanales</taxon>
        <taxon>Solanaceae</taxon>
        <taxon>Solanoideae</taxon>
        <taxon>Solaneae</taxon>
        <taxon>Solanum</taxon>
    </lineage>
</organism>
<comment type="caution">
    <text evidence="2">The sequence shown here is derived from an EMBL/GenBank/DDBJ whole genome shotgun (WGS) entry which is preliminary data.</text>
</comment>
<keyword evidence="1" id="KW-0472">Membrane</keyword>
<keyword evidence="3" id="KW-1185">Reference proteome</keyword>
<keyword evidence="1" id="KW-1133">Transmembrane helix</keyword>
<protein>
    <submittedName>
        <fullName evidence="2">Uncharacterized protein</fullName>
    </submittedName>
</protein>
<sequence>MYEMQFLNIGGLQGNILTSIGVKQLSILGCYDELGISFFGLSQIIVSSHMYEMQLLNIGGLQDNILTSIGVKQLSILDCYDELGISFFVLSHMLIWSLLIWDWYLWIINLGCDKLEFRE</sequence>
<dbReference type="Proteomes" id="UP001627284">
    <property type="component" value="Unassembled WGS sequence"/>
</dbReference>
<dbReference type="AlphaFoldDB" id="A0ABD2UQC7"/>
<proteinExistence type="predicted"/>